<keyword evidence="4" id="KW-1185">Reference proteome</keyword>
<evidence type="ECO:0000313" key="3">
    <source>
        <dbReference type="EMBL" id="KIW03394.1"/>
    </source>
</evidence>
<evidence type="ECO:0000259" key="2">
    <source>
        <dbReference type="PROSITE" id="PS51061"/>
    </source>
</evidence>
<evidence type="ECO:0000256" key="1">
    <source>
        <dbReference type="SAM" id="MobiDB-lite"/>
    </source>
</evidence>
<dbReference type="InterPro" id="IPR036867">
    <property type="entry name" value="R3H_dom_sf"/>
</dbReference>
<dbReference type="GO" id="GO:0000981">
    <property type="term" value="F:DNA-binding transcription factor activity, RNA polymerase II-specific"/>
    <property type="evidence" value="ECO:0007669"/>
    <property type="project" value="TreeGrafter"/>
</dbReference>
<feature type="domain" description="R3H" evidence="2">
    <location>
        <begin position="102"/>
        <end position="165"/>
    </location>
</feature>
<dbReference type="InterPro" id="IPR034078">
    <property type="entry name" value="NFX1_fam"/>
</dbReference>
<evidence type="ECO:0000313" key="4">
    <source>
        <dbReference type="Proteomes" id="UP000053259"/>
    </source>
</evidence>
<sequence length="412" mass="45993">MLVSRVSKLAGNRSHVFIPEDRPCQHKIFITCDCQRIKQEARCGASKSGDGNALKSLKCDDECSRLERNRKLALALNIDPEKRQDDHVPYQTETLNMYLENPTWAHLQEKEFRAFAADPDAKRMRFKPMKRHERAFMHALAADFGFDCESMDPEPHRHVALFKTPRFVMAPMKTLAECARIRQNQRAMTQQATNETAKTKAKASNVVGDPQNAFLVSNVRFGLTTEELKSAIMPVLTAPGTNIGLDISFLPSEEVVLIPTHHNFSTERALEAHLITLKPRLARSVAGPPFLGCVQLCRVDDSLNILHRESEPASSGWNQVAKAASASRRAPPQVNVLKPSRNGFAVFDAAVKKKKNAVTKAKIEQSIEDDWETAQLRDEELQRLASAQNSEINSAENSGDESSQVERASLTV</sequence>
<organism evidence="3 4">
    <name type="scientific">Verruconis gallopava</name>
    <dbReference type="NCBI Taxonomy" id="253628"/>
    <lineage>
        <taxon>Eukaryota</taxon>
        <taxon>Fungi</taxon>
        <taxon>Dikarya</taxon>
        <taxon>Ascomycota</taxon>
        <taxon>Pezizomycotina</taxon>
        <taxon>Dothideomycetes</taxon>
        <taxon>Pleosporomycetidae</taxon>
        <taxon>Venturiales</taxon>
        <taxon>Sympoventuriaceae</taxon>
        <taxon>Verruconis</taxon>
    </lineage>
</organism>
<dbReference type="SUPFAM" id="SSF82708">
    <property type="entry name" value="R3H domain"/>
    <property type="match status" value="1"/>
</dbReference>
<dbReference type="GO" id="GO:0000977">
    <property type="term" value="F:RNA polymerase II transcription regulatory region sequence-specific DNA binding"/>
    <property type="evidence" value="ECO:0007669"/>
    <property type="project" value="TreeGrafter"/>
</dbReference>
<accession>A0A0D2AW56</accession>
<dbReference type="AlphaFoldDB" id="A0A0D2AW56"/>
<protein>
    <recommendedName>
        <fullName evidence="2">R3H domain-containing protein</fullName>
    </recommendedName>
</protein>
<reference evidence="3 4" key="1">
    <citation type="submission" date="2015-01" db="EMBL/GenBank/DDBJ databases">
        <title>The Genome Sequence of Ochroconis gallopava CBS43764.</title>
        <authorList>
            <consortium name="The Broad Institute Genomics Platform"/>
            <person name="Cuomo C."/>
            <person name="de Hoog S."/>
            <person name="Gorbushina A."/>
            <person name="Stielow B."/>
            <person name="Teixiera M."/>
            <person name="Abouelleil A."/>
            <person name="Chapman S.B."/>
            <person name="Priest M."/>
            <person name="Young S.K."/>
            <person name="Wortman J."/>
            <person name="Nusbaum C."/>
            <person name="Birren B."/>
        </authorList>
    </citation>
    <scope>NUCLEOTIDE SEQUENCE [LARGE SCALE GENOMIC DNA]</scope>
    <source>
        <strain evidence="3 4">CBS 43764</strain>
    </source>
</reference>
<feature type="compositionally biased region" description="Polar residues" evidence="1">
    <location>
        <begin position="385"/>
        <end position="412"/>
    </location>
</feature>
<proteinExistence type="predicted"/>
<dbReference type="FunFam" id="3.30.1370.50:FF:000006">
    <property type="entry name" value="NF-X1 finger transcription factor"/>
    <property type="match status" value="1"/>
</dbReference>
<dbReference type="Proteomes" id="UP000053259">
    <property type="component" value="Unassembled WGS sequence"/>
</dbReference>
<dbReference type="VEuPathDB" id="FungiDB:PV09_05601"/>
<dbReference type="PANTHER" id="PTHR12360">
    <property type="entry name" value="NUCLEAR TRANSCRIPTION FACTOR, X-BOX BINDING 1 NFX1"/>
    <property type="match status" value="1"/>
</dbReference>
<dbReference type="GeneID" id="27313574"/>
<dbReference type="STRING" id="253628.A0A0D2AW56"/>
<dbReference type="RefSeq" id="XP_016213263.1">
    <property type="nucleotide sequence ID" value="XM_016359124.1"/>
</dbReference>
<feature type="compositionally biased region" description="Low complexity" evidence="1">
    <location>
        <begin position="319"/>
        <end position="334"/>
    </location>
</feature>
<feature type="region of interest" description="Disordered" evidence="1">
    <location>
        <begin position="314"/>
        <end position="335"/>
    </location>
</feature>
<feature type="region of interest" description="Disordered" evidence="1">
    <location>
        <begin position="384"/>
        <end position="412"/>
    </location>
</feature>
<name>A0A0D2AW56_9PEZI</name>
<dbReference type="Gene3D" id="3.30.1370.50">
    <property type="entry name" value="R3H-like domain"/>
    <property type="match status" value="1"/>
</dbReference>
<dbReference type="OrthoDB" id="6512771at2759"/>
<gene>
    <name evidence="3" type="ORF">PV09_05601</name>
</gene>
<dbReference type="GO" id="GO:0005634">
    <property type="term" value="C:nucleus"/>
    <property type="evidence" value="ECO:0007669"/>
    <property type="project" value="TreeGrafter"/>
</dbReference>
<dbReference type="SMART" id="SM00393">
    <property type="entry name" value="R3H"/>
    <property type="match status" value="1"/>
</dbReference>
<dbReference type="EMBL" id="KN847545">
    <property type="protein sequence ID" value="KIW03394.1"/>
    <property type="molecule type" value="Genomic_DNA"/>
</dbReference>
<dbReference type="PANTHER" id="PTHR12360:SF12">
    <property type="entry name" value="TRANSCRIPTIONAL REPRESSOR NF-X1"/>
    <property type="match status" value="1"/>
</dbReference>
<dbReference type="HOGENOM" id="CLU_037542_1_1_1"/>
<dbReference type="InterPro" id="IPR001374">
    <property type="entry name" value="R3H_dom"/>
</dbReference>
<dbReference type="Pfam" id="PF01424">
    <property type="entry name" value="R3H"/>
    <property type="match status" value="1"/>
</dbReference>
<dbReference type="GO" id="GO:0000122">
    <property type="term" value="P:negative regulation of transcription by RNA polymerase II"/>
    <property type="evidence" value="ECO:0007669"/>
    <property type="project" value="TreeGrafter"/>
</dbReference>
<dbReference type="PROSITE" id="PS51061">
    <property type="entry name" value="R3H"/>
    <property type="match status" value="1"/>
</dbReference>
<dbReference type="InParanoid" id="A0A0D2AW56"/>